<evidence type="ECO:0000313" key="3">
    <source>
        <dbReference type="EMBL" id="QDU72272.1"/>
    </source>
</evidence>
<protein>
    <recommendedName>
        <fullName evidence="2">Ice-binding protein C-terminal domain-containing protein</fullName>
    </recommendedName>
</protein>
<dbReference type="AlphaFoldDB" id="A0A518BZ72"/>
<accession>A0A518BZ72</accession>
<proteinExistence type="predicted"/>
<gene>
    <name evidence="3" type="ORF">Pan265_21360</name>
</gene>
<dbReference type="RefSeq" id="WP_145446443.1">
    <property type="nucleotide sequence ID" value="NZ_CP036280.1"/>
</dbReference>
<dbReference type="InterPro" id="IPR013424">
    <property type="entry name" value="Ice-binding_C"/>
</dbReference>
<dbReference type="SUPFAM" id="SSF63446">
    <property type="entry name" value="Type I dockerin domain"/>
    <property type="match status" value="1"/>
</dbReference>
<reference evidence="3 4" key="1">
    <citation type="submission" date="2019-02" db="EMBL/GenBank/DDBJ databases">
        <title>Deep-cultivation of Planctomycetes and their phenomic and genomic characterization uncovers novel biology.</title>
        <authorList>
            <person name="Wiegand S."/>
            <person name="Jogler M."/>
            <person name="Boedeker C."/>
            <person name="Pinto D."/>
            <person name="Vollmers J."/>
            <person name="Rivas-Marin E."/>
            <person name="Kohn T."/>
            <person name="Peeters S.H."/>
            <person name="Heuer A."/>
            <person name="Rast P."/>
            <person name="Oberbeckmann S."/>
            <person name="Bunk B."/>
            <person name="Jeske O."/>
            <person name="Meyerdierks A."/>
            <person name="Storesund J.E."/>
            <person name="Kallscheuer N."/>
            <person name="Luecker S."/>
            <person name="Lage O.M."/>
            <person name="Pohl T."/>
            <person name="Merkel B.J."/>
            <person name="Hornburger P."/>
            <person name="Mueller R.-W."/>
            <person name="Bruemmer F."/>
            <person name="Labrenz M."/>
            <person name="Spormann A.M."/>
            <person name="Op den Camp H."/>
            <person name="Overmann J."/>
            <person name="Amann R."/>
            <person name="Jetten M.S.M."/>
            <person name="Mascher T."/>
            <person name="Medema M.H."/>
            <person name="Devos D.P."/>
            <person name="Kaster A.-K."/>
            <person name="Ovreas L."/>
            <person name="Rohde M."/>
            <person name="Galperin M.Y."/>
            <person name="Jogler C."/>
        </authorList>
    </citation>
    <scope>NUCLEOTIDE SEQUENCE [LARGE SCALE GENOMIC DNA]</scope>
    <source>
        <strain evidence="3 4">Pan265</strain>
    </source>
</reference>
<dbReference type="Proteomes" id="UP000320386">
    <property type="component" value="Chromosome"/>
</dbReference>
<evidence type="ECO:0000256" key="1">
    <source>
        <dbReference type="SAM" id="SignalP"/>
    </source>
</evidence>
<feature type="signal peptide" evidence="1">
    <location>
        <begin position="1"/>
        <end position="22"/>
    </location>
</feature>
<keyword evidence="1" id="KW-0732">Signal</keyword>
<dbReference type="Pfam" id="PF07589">
    <property type="entry name" value="PEP-CTERM"/>
    <property type="match status" value="1"/>
</dbReference>
<dbReference type="InterPro" id="IPR036439">
    <property type="entry name" value="Dockerin_dom_sf"/>
</dbReference>
<keyword evidence="4" id="KW-1185">Reference proteome</keyword>
<dbReference type="GO" id="GO:0000272">
    <property type="term" value="P:polysaccharide catabolic process"/>
    <property type="evidence" value="ECO:0007669"/>
    <property type="project" value="InterPro"/>
</dbReference>
<evidence type="ECO:0000259" key="2">
    <source>
        <dbReference type="Pfam" id="PF07589"/>
    </source>
</evidence>
<sequence length="408" mass="43222" precursor="true">MRSARWLCSAVAGVVLSSSAWAGVAVAPAGSVMVFLQRTGEAEPYSAEIDVEVEGALGATVILPDGSTIPLDEEDGPGRYYAETTAPSLADLLEGTGVTGTSTWQVQVAFAFNVTSTYSFDALFEETFTEADLPQRATITSPVNGSSFGSEPTQVDWVEPPDAALADVTIVSVYNDVVWDTIFERSTLAGDLNLDPLSANESLALTPGPSLGEYELDIEYARIADPVDYGVSSLSYVSGPLIEWGLPDFLEGLPYPDNTPFVASIANTESRYVVVDVDGDFNDDGVVDAVDADILYQNIGLSFSPELDLSLNGVVDAADFELWLALYGSAGGDFNYDRRVDLLDLSILASNFGFASFNAFGGDANADGVTDLLDLSILASNFGFVGVVPEPGMLWLLGAGLAGRRFRV</sequence>
<dbReference type="KEGG" id="mcad:Pan265_21360"/>
<feature type="domain" description="Ice-binding protein C-terminal" evidence="2">
    <location>
        <begin position="388"/>
        <end position="405"/>
    </location>
</feature>
<dbReference type="Gene3D" id="1.10.1330.10">
    <property type="entry name" value="Dockerin domain"/>
    <property type="match status" value="2"/>
</dbReference>
<dbReference type="EMBL" id="CP036280">
    <property type="protein sequence ID" value="QDU72272.1"/>
    <property type="molecule type" value="Genomic_DNA"/>
</dbReference>
<feature type="chain" id="PRO_5021737122" description="Ice-binding protein C-terminal domain-containing protein" evidence="1">
    <location>
        <begin position="23"/>
        <end position="408"/>
    </location>
</feature>
<evidence type="ECO:0000313" key="4">
    <source>
        <dbReference type="Proteomes" id="UP000320386"/>
    </source>
</evidence>
<dbReference type="OrthoDB" id="9770276at2"/>
<name>A0A518BZ72_9BACT</name>
<dbReference type="CDD" id="cd14254">
    <property type="entry name" value="Dockerin_II"/>
    <property type="match status" value="1"/>
</dbReference>
<organism evidence="3 4">
    <name type="scientific">Mucisphaera calidilacus</name>
    <dbReference type="NCBI Taxonomy" id="2527982"/>
    <lineage>
        <taxon>Bacteria</taxon>
        <taxon>Pseudomonadati</taxon>
        <taxon>Planctomycetota</taxon>
        <taxon>Phycisphaerae</taxon>
        <taxon>Phycisphaerales</taxon>
        <taxon>Phycisphaeraceae</taxon>
        <taxon>Mucisphaera</taxon>
    </lineage>
</organism>